<feature type="chain" id="PRO_5033398948" evidence="3">
    <location>
        <begin position="19"/>
        <end position="328"/>
    </location>
</feature>
<proteinExistence type="predicted"/>
<evidence type="ECO:0000313" key="6">
    <source>
        <dbReference type="EMBL" id="RWS10636.1"/>
    </source>
</evidence>
<feature type="transmembrane region" description="Helical" evidence="2">
    <location>
        <begin position="269"/>
        <end position="295"/>
    </location>
</feature>
<dbReference type="EMBL" id="NCKU01006343">
    <property type="protein sequence ID" value="RWS03600.1"/>
    <property type="molecule type" value="Genomic_DNA"/>
</dbReference>
<dbReference type="EMBL" id="NCKU01002027">
    <property type="protein sequence ID" value="RWS10636.1"/>
    <property type="molecule type" value="Genomic_DNA"/>
</dbReference>
<gene>
    <name evidence="5" type="ORF">B4U79_16497</name>
    <name evidence="4" type="ORF">B4U79_16873</name>
    <name evidence="6" type="ORF">B4U79_17590</name>
</gene>
<reference evidence="6" key="2">
    <citation type="submission" date="2018-11" db="EMBL/GenBank/DDBJ databases">
        <title>Trombidioid mite genomics.</title>
        <authorList>
            <person name="Dong X."/>
        </authorList>
    </citation>
    <scope>NUCLEOTIDE SEQUENCE</scope>
    <source>
        <strain evidence="6">UoL-WK</strain>
    </source>
</reference>
<name>A0A3S3NWT2_9ACAR</name>
<evidence type="ECO:0000256" key="2">
    <source>
        <dbReference type="SAM" id="Phobius"/>
    </source>
</evidence>
<evidence type="ECO:0000313" key="7">
    <source>
        <dbReference type="Proteomes" id="UP000285301"/>
    </source>
</evidence>
<organism evidence="6 7">
    <name type="scientific">Dinothrombium tinctorium</name>
    <dbReference type="NCBI Taxonomy" id="1965070"/>
    <lineage>
        <taxon>Eukaryota</taxon>
        <taxon>Metazoa</taxon>
        <taxon>Ecdysozoa</taxon>
        <taxon>Arthropoda</taxon>
        <taxon>Chelicerata</taxon>
        <taxon>Arachnida</taxon>
        <taxon>Acari</taxon>
        <taxon>Acariformes</taxon>
        <taxon>Trombidiformes</taxon>
        <taxon>Prostigmata</taxon>
        <taxon>Anystina</taxon>
        <taxon>Parasitengona</taxon>
        <taxon>Trombidioidea</taxon>
        <taxon>Trombidiidae</taxon>
        <taxon>Dinothrombium</taxon>
    </lineage>
</organism>
<dbReference type="EMBL" id="NCKU01011466">
    <property type="protein sequence ID" value="RWS00428.1"/>
    <property type="molecule type" value="Genomic_DNA"/>
</dbReference>
<evidence type="ECO:0000256" key="1">
    <source>
        <dbReference type="PROSITE-ProRule" id="PRU01011"/>
    </source>
</evidence>
<keyword evidence="2" id="KW-0812">Transmembrane</keyword>
<keyword evidence="2" id="KW-0472">Membrane</keyword>
<evidence type="ECO:0000256" key="3">
    <source>
        <dbReference type="SAM" id="SignalP"/>
    </source>
</evidence>
<feature type="signal peptide" evidence="3">
    <location>
        <begin position="1"/>
        <end position="18"/>
    </location>
</feature>
<accession>A0A3S3NWT2</accession>
<dbReference type="Proteomes" id="UP000285301">
    <property type="component" value="Unassembled WGS sequence"/>
</dbReference>
<sequence>MFIKLFALQLYFSTSLKAESIDSYCDDAYIDAIMWSFRKNQTENDVIFVFRGQHFWKYNLKTRNLWDERLIKHVWPDVKLPITAISGIQTGYTVGRTDCDRIIIVSQFTFWTYDCKEEYERNQTLRSTGIIIYEQKTKAIEALVVSKNIKSQNEVYFCDGTECLQCPAKIANETLHISKGERGEKLCFFDGLTDFCECKYLKDTIGWNTLDAASIFQSFNPYKLNIIATLGNKMRLLETRKLPIRPPFDTKYNYIVSKDVFGCKKSLKFSLIILLVLFSLIALVLVAALFSWYFYESKEEFNYRATNTSTRVTANGLKPSAVKQNAKV</sequence>
<protein>
    <submittedName>
        <fullName evidence="6">Uncharacterized protein</fullName>
    </submittedName>
</protein>
<dbReference type="SMART" id="SM00120">
    <property type="entry name" value="HX"/>
    <property type="match status" value="1"/>
</dbReference>
<dbReference type="SUPFAM" id="SSF50923">
    <property type="entry name" value="Hemopexin-like domain"/>
    <property type="match status" value="1"/>
</dbReference>
<dbReference type="InterPro" id="IPR036375">
    <property type="entry name" value="Hemopexin-like_dom_sf"/>
</dbReference>
<keyword evidence="7" id="KW-1185">Reference proteome</keyword>
<reference evidence="6 7" key="1">
    <citation type="journal article" date="2018" name="Gigascience">
        <title>Genomes of trombidid mites reveal novel predicted allergens and laterally-transferred genes associated with secondary metabolism.</title>
        <authorList>
            <person name="Dong X."/>
            <person name="Chaisiri K."/>
            <person name="Xia D."/>
            <person name="Armstrong S.D."/>
            <person name="Fang Y."/>
            <person name="Donnelly M.J."/>
            <person name="Kadowaki T."/>
            <person name="McGarry J.W."/>
            <person name="Darby A.C."/>
            <person name="Makepeace B.L."/>
        </authorList>
    </citation>
    <scope>NUCLEOTIDE SEQUENCE [LARGE SCALE GENOMIC DNA]</scope>
    <source>
        <strain evidence="6">UoL-WK</strain>
    </source>
</reference>
<evidence type="ECO:0000313" key="4">
    <source>
        <dbReference type="EMBL" id="RWS00428.1"/>
    </source>
</evidence>
<feature type="repeat" description="Hemopexin" evidence="1">
    <location>
        <begin position="27"/>
        <end position="78"/>
    </location>
</feature>
<keyword evidence="2" id="KW-1133">Transmembrane helix</keyword>
<dbReference type="InterPro" id="IPR018487">
    <property type="entry name" value="Hemopexin-like_repeat"/>
</dbReference>
<evidence type="ECO:0000313" key="5">
    <source>
        <dbReference type="EMBL" id="RWS03600.1"/>
    </source>
</evidence>
<keyword evidence="3" id="KW-0732">Signal</keyword>
<dbReference type="PROSITE" id="PS51642">
    <property type="entry name" value="HEMOPEXIN_2"/>
    <property type="match status" value="1"/>
</dbReference>
<dbReference type="Gene3D" id="2.110.10.10">
    <property type="entry name" value="Hemopexin-like domain"/>
    <property type="match status" value="1"/>
</dbReference>
<dbReference type="AlphaFoldDB" id="A0A3S3NWT2"/>
<comment type="caution">
    <text evidence="6">The sequence shown here is derived from an EMBL/GenBank/DDBJ whole genome shotgun (WGS) entry which is preliminary data.</text>
</comment>